<accession>A0ACC2NJY4</accession>
<gene>
    <name evidence="1" type="ORF">QAD02_002661</name>
</gene>
<proteinExistence type="predicted"/>
<organism evidence="1 2">
    <name type="scientific">Eretmocerus hayati</name>
    <dbReference type="NCBI Taxonomy" id="131215"/>
    <lineage>
        <taxon>Eukaryota</taxon>
        <taxon>Metazoa</taxon>
        <taxon>Ecdysozoa</taxon>
        <taxon>Arthropoda</taxon>
        <taxon>Hexapoda</taxon>
        <taxon>Insecta</taxon>
        <taxon>Pterygota</taxon>
        <taxon>Neoptera</taxon>
        <taxon>Endopterygota</taxon>
        <taxon>Hymenoptera</taxon>
        <taxon>Apocrita</taxon>
        <taxon>Proctotrupomorpha</taxon>
        <taxon>Chalcidoidea</taxon>
        <taxon>Aphelinidae</taxon>
        <taxon>Aphelininae</taxon>
        <taxon>Eretmocerus</taxon>
    </lineage>
</organism>
<comment type="caution">
    <text evidence="1">The sequence shown here is derived from an EMBL/GenBank/DDBJ whole genome shotgun (WGS) entry which is preliminary data.</text>
</comment>
<evidence type="ECO:0000313" key="1">
    <source>
        <dbReference type="EMBL" id="KAJ8671402.1"/>
    </source>
</evidence>
<sequence>MMFPQSGITVHELGSILTAIRLRNHMGYVGTTRIGDFIKLLSGERFDNKSSFNQPYMQKHYNYDKKGVLKYFFHCGACEDGIVYVTSEDSMTRIHVVCQKCSHKQNIPFKNPNYLISIDLGHQFHQLLQSERIREEIIVASVVAKQKARSKNSSLSSGSHGDLYKRLPIDDPRVIISLNASTDGAPVAENSVQAMWPVTVRINELTTPDSSSHTISCGMMIVDKEPNPKSLNL</sequence>
<protein>
    <submittedName>
        <fullName evidence="1">Uncharacterized protein</fullName>
    </submittedName>
</protein>
<name>A0ACC2NJY4_9HYME</name>
<dbReference type="Proteomes" id="UP001239111">
    <property type="component" value="Chromosome 3"/>
</dbReference>
<reference evidence="1" key="1">
    <citation type="submission" date="2023-04" db="EMBL/GenBank/DDBJ databases">
        <title>A chromosome-level genome assembly of the parasitoid wasp Eretmocerus hayati.</title>
        <authorList>
            <person name="Zhong Y."/>
            <person name="Liu S."/>
            <person name="Liu Y."/>
        </authorList>
    </citation>
    <scope>NUCLEOTIDE SEQUENCE</scope>
    <source>
        <strain evidence="1">ZJU_SS_LIU_2023</strain>
    </source>
</reference>
<keyword evidence="2" id="KW-1185">Reference proteome</keyword>
<evidence type="ECO:0000313" key="2">
    <source>
        <dbReference type="Proteomes" id="UP001239111"/>
    </source>
</evidence>
<dbReference type="EMBL" id="CM056743">
    <property type="protein sequence ID" value="KAJ8671402.1"/>
    <property type="molecule type" value="Genomic_DNA"/>
</dbReference>